<gene>
    <name evidence="2" type="ORF">SAMN05444350_101109</name>
</gene>
<dbReference type="eggNOG" id="COG0463">
    <property type="taxonomic scope" value="Bacteria"/>
</dbReference>
<evidence type="ECO:0000259" key="1">
    <source>
        <dbReference type="Pfam" id="PF00535"/>
    </source>
</evidence>
<organism evidence="2 3">
    <name type="scientific">Bacteroides stercorirosoris</name>
    <dbReference type="NCBI Taxonomy" id="871324"/>
    <lineage>
        <taxon>Bacteria</taxon>
        <taxon>Pseudomonadati</taxon>
        <taxon>Bacteroidota</taxon>
        <taxon>Bacteroidia</taxon>
        <taxon>Bacteroidales</taxon>
        <taxon>Bacteroidaceae</taxon>
        <taxon>Bacteroides</taxon>
    </lineage>
</organism>
<evidence type="ECO:0000313" key="3">
    <source>
        <dbReference type="Proteomes" id="UP000184192"/>
    </source>
</evidence>
<dbReference type="CDD" id="cd00761">
    <property type="entry name" value="Glyco_tranf_GTA_type"/>
    <property type="match status" value="1"/>
</dbReference>
<dbReference type="InterPro" id="IPR001173">
    <property type="entry name" value="Glyco_trans_2-like"/>
</dbReference>
<keyword evidence="2" id="KW-0808">Transferase</keyword>
<protein>
    <submittedName>
        <fullName evidence="2">Glycosyltransferase domain-containing protein</fullName>
    </submittedName>
</protein>
<name>A0A1M6A8C4_9BACE</name>
<dbReference type="GO" id="GO:0016740">
    <property type="term" value="F:transferase activity"/>
    <property type="evidence" value="ECO:0007669"/>
    <property type="project" value="UniProtKB-KW"/>
</dbReference>
<dbReference type="InterPro" id="IPR031042">
    <property type="entry name" value="Glyco_TIGR04440"/>
</dbReference>
<feature type="domain" description="Glycosyltransferase 2-like" evidence="1">
    <location>
        <begin position="8"/>
        <end position="166"/>
    </location>
</feature>
<reference evidence="3" key="1">
    <citation type="submission" date="2016-11" db="EMBL/GenBank/DDBJ databases">
        <authorList>
            <person name="Varghese N."/>
            <person name="Submissions S."/>
        </authorList>
    </citation>
    <scope>NUCLEOTIDE SEQUENCE [LARGE SCALE GENOMIC DNA]</scope>
    <source>
        <strain evidence="3">DSM 26884</strain>
    </source>
</reference>
<dbReference type="NCBIfam" id="TIGR04440">
    <property type="entry name" value="glyco_TIGR04440"/>
    <property type="match status" value="1"/>
</dbReference>
<dbReference type="RefSeq" id="WP_244895720.1">
    <property type="nucleotide sequence ID" value="NZ_FQZN01000001.1"/>
</dbReference>
<dbReference type="Pfam" id="PF00535">
    <property type="entry name" value="Glycos_transf_2"/>
    <property type="match status" value="1"/>
</dbReference>
<dbReference type="GeneID" id="92710363"/>
<evidence type="ECO:0000313" key="2">
    <source>
        <dbReference type="EMBL" id="SHI32697.1"/>
    </source>
</evidence>
<dbReference type="Gene3D" id="3.90.550.10">
    <property type="entry name" value="Spore Coat Polysaccharide Biosynthesis Protein SpsA, Chain A"/>
    <property type="match status" value="1"/>
</dbReference>
<dbReference type="SUPFAM" id="SSF53448">
    <property type="entry name" value="Nucleotide-diphospho-sugar transferases"/>
    <property type="match status" value="1"/>
</dbReference>
<dbReference type="Proteomes" id="UP000184192">
    <property type="component" value="Unassembled WGS sequence"/>
</dbReference>
<keyword evidence="3" id="KW-1185">Reference proteome</keyword>
<dbReference type="EMBL" id="FQZN01000001">
    <property type="protein sequence ID" value="SHI32697.1"/>
    <property type="molecule type" value="Genomic_DNA"/>
</dbReference>
<dbReference type="AlphaFoldDB" id="A0A1M6A8C4"/>
<sequence length="351" mass="40707">MMTLQNVTVIIPAHNRPERLRRLLDYYSHTDIKILVPDSSDQPFADAEKYPDMTYLHRPKLHFLLKLKEVLPMICTPYVLYCADDDFTVPSAIARMAEFLDTHPDYSTAQGHYLTFTPKKGKISFYPRYIRYFDKQITGETPRERLSQEKNMYASLLYSVIRTEAFQRMYAACFNPDGSLRFRNLFLAEEFFNHAALIFGKYATLPCFYSARERIAGSATETTVPVSIIKTSHKYQSEYQGFLLALAELLEAQEGCRLEEAFSFICHISDMPRDTAKISGKRRIMEFTQKYPPLRWVNKLGDWRYAQKGLKAVKGMQSYPCTFSTPEKEEIIRAIFTTEDTEGTEGLYFTV</sequence>
<proteinExistence type="predicted"/>
<dbReference type="InterPro" id="IPR029044">
    <property type="entry name" value="Nucleotide-diphossugar_trans"/>
</dbReference>
<accession>A0A1M6A8C4</accession>